<gene>
    <name evidence="1" type="ORF">QFW77_15260</name>
</gene>
<dbReference type="RefSeq" id="WP_280575644.1">
    <property type="nucleotide sequence ID" value="NZ_JARXRM010000044.1"/>
</dbReference>
<sequence>MERILIAVEPDEGGWRIQLAGIVIARNLDKVVAIDKAADLARERHAATGTPTGVHVRMTCGDGVMVGLNG</sequence>
<accession>A0ABT6JDP8</accession>
<evidence type="ECO:0000313" key="2">
    <source>
        <dbReference type="Proteomes" id="UP001156940"/>
    </source>
</evidence>
<evidence type="ECO:0008006" key="3">
    <source>
        <dbReference type="Google" id="ProtNLM"/>
    </source>
</evidence>
<comment type="caution">
    <text evidence="1">The sequence shown here is derived from an EMBL/GenBank/DDBJ whole genome shotgun (WGS) entry which is preliminary data.</text>
</comment>
<name>A0ABT6JDP8_9GAMM</name>
<protein>
    <recommendedName>
        <fullName evidence="3">DUF2188 domain-containing protein</fullName>
    </recommendedName>
</protein>
<proteinExistence type="predicted"/>
<dbReference type="Proteomes" id="UP001156940">
    <property type="component" value="Unassembled WGS sequence"/>
</dbReference>
<keyword evidence="2" id="KW-1185">Reference proteome</keyword>
<organism evidence="1 2">
    <name type="scientific">Luteimonas endophytica</name>
    <dbReference type="NCBI Taxonomy" id="3042023"/>
    <lineage>
        <taxon>Bacteria</taxon>
        <taxon>Pseudomonadati</taxon>
        <taxon>Pseudomonadota</taxon>
        <taxon>Gammaproteobacteria</taxon>
        <taxon>Lysobacterales</taxon>
        <taxon>Lysobacteraceae</taxon>
        <taxon>Luteimonas</taxon>
    </lineage>
</organism>
<evidence type="ECO:0000313" key="1">
    <source>
        <dbReference type="EMBL" id="MDH5824333.1"/>
    </source>
</evidence>
<dbReference type="EMBL" id="JARXRM010000044">
    <property type="protein sequence ID" value="MDH5824333.1"/>
    <property type="molecule type" value="Genomic_DNA"/>
</dbReference>
<reference evidence="1 2" key="1">
    <citation type="submission" date="2023-04" db="EMBL/GenBank/DDBJ databases">
        <title>Luteimonas endophyticus RD2P54.</title>
        <authorList>
            <person name="Sun J.-Q."/>
        </authorList>
    </citation>
    <scope>NUCLEOTIDE SEQUENCE [LARGE SCALE GENOMIC DNA]</scope>
    <source>
        <strain evidence="1 2">RD2P54</strain>
    </source>
</reference>